<dbReference type="AlphaFoldDB" id="A0A8T1XDR8"/>
<reference evidence="3 4" key="1">
    <citation type="submission" date="2020-12" db="EMBL/GenBank/DDBJ databases">
        <title>Concerted genomic and epigenomic changes stabilize Arabidopsis allopolyploids.</title>
        <authorList>
            <person name="Chen Z."/>
        </authorList>
    </citation>
    <scope>NUCLEOTIDE SEQUENCE [LARGE SCALE GENOMIC DNA]</scope>
    <source>
        <strain evidence="3">Allo738</strain>
        <tissue evidence="3">Leaf</tissue>
    </source>
</reference>
<dbReference type="InterPro" id="IPR018613">
    <property type="entry name" value="Ccdc97-like"/>
</dbReference>
<dbReference type="PANTHER" id="PTHR31840:SF1">
    <property type="entry name" value="COILED-COIL DOMAIN-CONTAINING PROTEIN 97"/>
    <property type="match status" value="1"/>
</dbReference>
<evidence type="ECO:0000313" key="3">
    <source>
        <dbReference type="EMBL" id="KAG7532397.1"/>
    </source>
</evidence>
<dbReference type="Proteomes" id="UP000694240">
    <property type="component" value="Chromosome 13"/>
</dbReference>
<feature type="region of interest" description="Disordered" evidence="1">
    <location>
        <begin position="1"/>
        <end position="21"/>
    </location>
</feature>
<accession>A0A8T1XDR8</accession>
<evidence type="ECO:0000259" key="2">
    <source>
        <dbReference type="Pfam" id="PF09747"/>
    </source>
</evidence>
<sequence>FFSRSVESERRTMEEKKKTMEGTTMKATAAEEITARLSSLDNLYFPRAVQLTAASSDQRKSILLDLLRRDPSVFLERYGSELLVDELLAFDALKHDYEVDWHLKNLRKKISPTSEELKSRSVAVRNRRLAYLNKLVSEGQYFSEDAMRDREPYLHHEYVGKFQDVMGRNMARPGERWSETLMRRAEEAVLVTRIREEQQRLGVAESDWIGNEKMEESEEEEQEEEEEEESEEDEEAKNPTEASSSLGEVTNSNGTLHDREQNNKATTVLPPEEMQDMMDQFTSIMQQKFLSGEDHQHLDYTKIDNDETLDDHWLREIGLDAEDKYFGED</sequence>
<feature type="non-terminal residue" evidence="3">
    <location>
        <position position="329"/>
    </location>
</feature>
<dbReference type="EMBL" id="JAEFBK010000013">
    <property type="protein sequence ID" value="KAG7532397.1"/>
    <property type="molecule type" value="Genomic_DNA"/>
</dbReference>
<evidence type="ECO:0000313" key="4">
    <source>
        <dbReference type="Proteomes" id="UP000694240"/>
    </source>
</evidence>
<evidence type="ECO:0000256" key="1">
    <source>
        <dbReference type="SAM" id="MobiDB-lite"/>
    </source>
</evidence>
<name>A0A8T1XDR8_9BRAS</name>
<organism evidence="3 4">
    <name type="scientific">Arabidopsis thaliana x Arabidopsis arenosa</name>
    <dbReference type="NCBI Taxonomy" id="1240361"/>
    <lineage>
        <taxon>Eukaryota</taxon>
        <taxon>Viridiplantae</taxon>
        <taxon>Streptophyta</taxon>
        <taxon>Embryophyta</taxon>
        <taxon>Tracheophyta</taxon>
        <taxon>Spermatophyta</taxon>
        <taxon>Magnoliopsida</taxon>
        <taxon>eudicotyledons</taxon>
        <taxon>Gunneridae</taxon>
        <taxon>Pentapetalae</taxon>
        <taxon>rosids</taxon>
        <taxon>malvids</taxon>
        <taxon>Brassicales</taxon>
        <taxon>Brassicaceae</taxon>
        <taxon>Camelineae</taxon>
        <taxon>Arabidopsis</taxon>
    </lineage>
</organism>
<feature type="domain" description="CCD97-like C-terminal" evidence="2">
    <location>
        <begin position="126"/>
        <end position="329"/>
    </location>
</feature>
<proteinExistence type="predicted"/>
<dbReference type="InterPro" id="IPR040233">
    <property type="entry name" value="CCD97-like_C"/>
</dbReference>
<dbReference type="PANTHER" id="PTHR31840">
    <property type="entry name" value="COILED-COIL DOMAIN-CONTAINING PROTEIN 97"/>
    <property type="match status" value="1"/>
</dbReference>
<dbReference type="Pfam" id="PF09747">
    <property type="entry name" value="CCD97-like_C"/>
    <property type="match status" value="1"/>
</dbReference>
<feature type="compositionally biased region" description="Polar residues" evidence="1">
    <location>
        <begin position="240"/>
        <end position="255"/>
    </location>
</feature>
<gene>
    <name evidence="3" type="ORF">ISN45_Aa08g000860</name>
</gene>
<comment type="caution">
    <text evidence="3">The sequence shown here is derived from an EMBL/GenBank/DDBJ whole genome shotgun (WGS) entry which is preliminary data.</text>
</comment>
<feature type="region of interest" description="Disordered" evidence="1">
    <location>
        <begin position="203"/>
        <end position="273"/>
    </location>
</feature>
<keyword evidence="4" id="KW-1185">Reference proteome</keyword>
<protein>
    <recommendedName>
        <fullName evidence="2">CCD97-like C-terminal domain-containing protein</fullName>
    </recommendedName>
</protein>
<feature type="compositionally biased region" description="Acidic residues" evidence="1">
    <location>
        <begin position="215"/>
        <end position="235"/>
    </location>
</feature>
<feature type="compositionally biased region" description="Basic and acidic residues" evidence="1">
    <location>
        <begin position="1"/>
        <end position="20"/>
    </location>
</feature>